<comment type="subcellular location">
    <subcellularLocation>
        <location evidence="6">Cell inner membrane</location>
        <topology evidence="6">Multi-pass membrane protein</topology>
    </subcellularLocation>
    <subcellularLocation>
        <location evidence="1">Cell membrane</location>
        <topology evidence="1">Multi-pass membrane protein</topology>
    </subcellularLocation>
</comment>
<feature type="transmembrane region" description="Helical" evidence="6">
    <location>
        <begin position="171"/>
        <end position="193"/>
    </location>
</feature>
<dbReference type="Gene3D" id="2.30.30.60">
    <property type="match status" value="1"/>
</dbReference>
<dbReference type="InterPro" id="IPR007055">
    <property type="entry name" value="BON_dom"/>
</dbReference>
<keyword evidence="5 6" id="KW-0472">Membrane</keyword>
<dbReference type="InterPro" id="IPR010920">
    <property type="entry name" value="LSM_dom_sf"/>
</dbReference>
<keyword evidence="6" id="KW-0406">Ion transport</keyword>
<evidence type="ECO:0000256" key="7">
    <source>
        <dbReference type="SAM" id="MobiDB-lite"/>
    </source>
</evidence>
<evidence type="ECO:0000256" key="3">
    <source>
        <dbReference type="ARBA" id="ARBA00022692"/>
    </source>
</evidence>
<keyword evidence="8" id="KW-0732">Signal</keyword>
<dbReference type="EMBL" id="JAOVZR010000001">
    <property type="protein sequence ID" value="MCY0147674.1"/>
    <property type="molecule type" value="Genomic_DNA"/>
</dbReference>
<dbReference type="PANTHER" id="PTHR30221">
    <property type="entry name" value="SMALL-CONDUCTANCE MECHANOSENSITIVE CHANNEL"/>
    <property type="match status" value="1"/>
</dbReference>
<evidence type="ECO:0000256" key="8">
    <source>
        <dbReference type="SAM" id="SignalP"/>
    </source>
</evidence>
<dbReference type="Gene3D" id="3.30.1340.30">
    <property type="match status" value="1"/>
</dbReference>
<evidence type="ECO:0000313" key="10">
    <source>
        <dbReference type="EMBL" id="MCY0147674.1"/>
    </source>
</evidence>
<dbReference type="PROSITE" id="PS50914">
    <property type="entry name" value="BON"/>
    <property type="match status" value="1"/>
</dbReference>
<comment type="caution">
    <text evidence="10">The sequence shown here is derived from an EMBL/GenBank/DDBJ whole genome shotgun (WGS) entry which is preliminary data.</text>
</comment>
<keyword evidence="6" id="KW-0997">Cell inner membrane</keyword>
<feature type="signal peptide" evidence="8">
    <location>
        <begin position="1"/>
        <end position="26"/>
    </location>
</feature>
<evidence type="ECO:0000256" key="5">
    <source>
        <dbReference type="ARBA" id="ARBA00023136"/>
    </source>
</evidence>
<feature type="transmembrane region" description="Helical" evidence="6">
    <location>
        <begin position="136"/>
        <end position="159"/>
    </location>
</feature>
<keyword evidence="6" id="KW-0813">Transport</keyword>
<keyword evidence="2" id="KW-1003">Cell membrane</keyword>
<keyword evidence="4 6" id="KW-1133">Transmembrane helix</keyword>
<dbReference type="Proteomes" id="UP001073227">
    <property type="component" value="Unassembled WGS sequence"/>
</dbReference>
<feature type="transmembrane region" description="Helical" evidence="6">
    <location>
        <begin position="199"/>
        <end position="220"/>
    </location>
</feature>
<keyword evidence="6" id="KW-0407">Ion channel</keyword>
<dbReference type="RefSeq" id="WP_267653272.1">
    <property type="nucleotide sequence ID" value="NZ_JAOVZR010000001.1"/>
</dbReference>
<name>A0ABT3Z7H3_9HYPH</name>
<dbReference type="InterPro" id="IPR006685">
    <property type="entry name" value="MscS_channel_2nd"/>
</dbReference>
<feature type="chain" id="PRO_5046035895" description="Small-conductance mechanosensitive channel" evidence="8">
    <location>
        <begin position="27"/>
        <end position="462"/>
    </location>
</feature>
<feature type="region of interest" description="Disordered" evidence="7">
    <location>
        <begin position="397"/>
        <end position="462"/>
    </location>
</feature>
<comment type="function">
    <text evidence="6">Mechanosensitive channel that participates in the regulation of osmotic pressure changes within the cell, opening in response to stretch forces in the membrane lipid bilayer, without the need for other proteins. Contributes to normal resistance to hypoosmotic shock. Forms an ion channel of 1.0 nanosiemens conductance with a slight preference for anions.</text>
</comment>
<dbReference type="InterPro" id="IPR011066">
    <property type="entry name" value="MscS_channel_C_sf"/>
</dbReference>
<sequence>MKLVKYVVLSVLAAACLLGAEASVVAQVASQSTATAPISRGETTQTDREIRERLKAIYDEIDTLSAVTVWVRKGVIVLSGKVANESSAERAVRLAHRIDGAVEVEDEIARTLSVEDNLNPLLEKTEDAILTATRAWPLYAVAVLAFILVTFFGHLVASAGRFWRWVAPNPFIAGLIAQSIRIVSILGGILLALSILDAMALFGAAAGGAGLVGLAVGFAVKDTIENYIASVMLSLRQPFRADDHVVINDLEGVVVRLTSRATILMTLDGNHLRIPNADVFKGVILNYTLNPQRRFSFKLGIDANDNPIDAANAGLETLQALDFILNEPQASAGIDEVGDSNIVLAFYGWIDQRETDFQKARSAAINSVKTVLEEQGFTLPEPIYRVKIDGLEGVIGHTVSPAQNDKPQKPRPTHDKKPRAAEARPAVVVDVSPDEDVRRQVAEDRARGGDQEDLLSDNRPIE</sequence>
<dbReference type="PANTHER" id="PTHR30221:SF1">
    <property type="entry name" value="SMALL-CONDUCTANCE MECHANOSENSITIVE CHANNEL"/>
    <property type="match status" value="1"/>
</dbReference>
<dbReference type="Gene3D" id="1.10.287.1260">
    <property type="match status" value="1"/>
</dbReference>
<evidence type="ECO:0000256" key="2">
    <source>
        <dbReference type="ARBA" id="ARBA00022475"/>
    </source>
</evidence>
<evidence type="ECO:0000256" key="4">
    <source>
        <dbReference type="ARBA" id="ARBA00022989"/>
    </source>
</evidence>
<evidence type="ECO:0000256" key="6">
    <source>
        <dbReference type="RuleBase" id="RU369025"/>
    </source>
</evidence>
<organism evidence="10 11">
    <name type="scientific">Hoeflea algicola</name>
    <dbReference type="NCBI Taxonomy" id="2983763"/>
    <lineage>
        <taxon>Bacteria</taxon>
        <taxon>Pseudomonadati</taxon>
        <taxon>Pseudomonadota</taxon>
        <taxon>Alphaproteobacteria</taxon>
        <taxon>Hyphomicrobiales</taxon>
        <taxon>Rhizobiaceae</taxon>
        <taxon>Hoeflea</taxon>
    </lineage>
</organism>
<comment type="subunit">
    <text evidence="6">Homoheptamer.</text>
</comment>
<evidence type="ECO:0000259" key="9">
    <source>
        <dbReference type="PROSITE" id="PS50914"/>
    </source>
</evidence>
<evidence type="ECO:0000313" key="11">
    <source>
        <dbReference type="Proteomes" id="UP001073227"/>
    </source>
</evidence>
<dbReference type="Pfam" id="PF00924">
    <property type="entry name" value="MS_channel_2nd"/>
    <property type="match status" value="1"/>
</dbReference>
<reference evidence="10" key="1">
    <citation type="submission" date="2022-10" db="EMBL/GenBank/DDBJ databases">
        <title>Hoeflea sp. G2-23, isolated from marine algae.</title>
        <authorList>
            <person name="Kristyanto S."/>
            <person name="Kim J.M."/>
            <person name="Jeon C.O."/>
        </authorList>
    </citation>
    <scope>NUCLEOTIDE SEQUENCE</scope>
    <source>
        <strain evidence="10">G2-23</strain>
    </source>
</reference>
<comment type="caution">
    <text evidence="6">Lacks conserved residue(s) required for the propagation of feature annotation.</text>
</comment>
<accession>A0ABT3Z7H3</accession>
<protein>
    <recommendedName>
        <fullName evidence="6">Small-conductance mechanosensitive channel</fullName>
    </recommendedName>
</protein>
<dbReference type="SUPFAM" id="SSF82689">
    <property type="entry name" value="Mechanosensitive channel protein MscS (YggB), C-terminal domain"/>
    <property type="match status" value="1"/>
</dbReference>
<dbReference type="PROSITE" id="PS51257">
    <property type="entry name" value="PROKAR_LIPOPROTEIN"/>
    <property type="match status" value="1"/>
</dbReference>
<dbReference type="SUPFAM" id="SSF50182">
    <property type="entry name" value="Sm-like ribonucleoproteins"/>
    <property type="match status" value="1"/>
</dbReference>
<feature type="compositionally biased region" description="Basic and acidic residues" evidence="7">
    <location>
        <begin position="435"/>
        <end position="450"/>
    </location>
</feature>
<dbReference type="InterPro" id="IPR023408">
    <property type="entry name" value="MscS_beta-dom_sf"/>
</dbReference>
<dbReference type="Pfam" id="PF04972">
    <property type="entry name" value="BON"/>
    <property type="match status" value="1"/>
</dbReference>
<keyword evidence="3 6" id="KW-0812">Transmembrane</keyword>
<comment type="similarity">
    <text evidence="6">Belongs to the MscS (TC 1.A.23) family.</text>
</comment>
<evidence type="ECO:0000256" key="1">
    <source>
        <dbReference type="ARBA" id="ARBA00004651"/>
    </source>
</evidence>
<gene>
    <name evidence="10" type="ORF">OEG84_08080</name>
</gene>
<feature type="compositionally biased region" description="Basic and acidic residues" evidence="7">
    <location>
        <begin position="406"/>
        <end position="422"/>
    </location>
</feature>
<dbReference type="Gene3D" id="3.30.70.100">
    <property type="match status" value="1"/>
</dbReference>
<feature type="domain" description="BON" evidence="9">
    <location>
        <begin position="46"/>
        <end position="112"/>
    </location>
</feature>
<proteinExistence type="inferred from homology"/>
<dbReference type="InterPro" id="IPR045275">
    <property type="entry name" value="MscS_archaea/bacteria_type"/>
</dbReference>
<keyword evidence="11" id="KW-1185">Reference proteome</keyword>